<dbReference type="AlphaFoldDB" id="G0NI13"/>
<gene>
    <name evidence="1" type="ORF">CAEBREN_24016</name>
</gene>
<dbReference type="HOGENOM" id="CLU_171307_0_0_1"/>
<sequence>MVKSHQSLLYLSIAGGRDDKIDFFGSRCTKGPSYNYELSGTQDGDGGFWNTFYELDFYIIHNCTNHGAKMRQIRRNTQYAPSSASFVEIKPWNSSITNLGLETFAYF</sequence>
<dbReference type="FunCoup" id="G0NI13">
    <property type="interactions" value="1570"/>
</dbReference>
<dbReference type="OMA" id="HYEVETT"/>
<name>G0NI13_CAEBE</name>
<dbReference type="EMBL" id="GL379887">
    <property type="protein sequence ID" value="EGT31644.1"/>
    <property type="molecule type" value="Genomic_DNA"/>
</dbReference>
<organism evidence="2">
    <name type="scientific">Caenorhabditis brenneri</name>
    <name type="common">Nematode worm</name>
    <dbReference type="NCBI Taxonomy" id="135651"/>
    <lineage>
        <taxon>Eukaryota</taxon>
        <taxon>Metazoa</taxon>
        <taxon>Ecdysozoa</taxon>
        <taxon>Nematoda</taxon>
        <taxon>Chromadorea</taxon>
        <taxon>Rhabditida</taxon>
        <taxon>Rhabditina</taxon>
        <taxon>Rhabditomorpha</taxon>
        <taxon>Rhabditoidea</taxon>
        <taxon>Rhabditidae</taxon>
        <taxon>Peloderinae</taxon>
        <taxon>Caenorhabditis</taxon>
    </lineage>
</organism>
<proteinExistence type="predicted"/>
<accession>G0NI13</accession>
<keyword evidence="2" id="KW-1185">Reference proteome</keyword>
<evidence type="ECO:0000313" key="1">
    <source>
        <dbReference type="EMBL" id="EGT31644.1"/>
    </source>
</evidence>
<evidence type="ECO:0000313" key="2">
    <source>
        <dbReference type="Proteomes" id="UP000008068"/>
    </source>
</evidence>
<dbReference type="Proteomes" id="UP000008068">
    <property type="component" value="Unassembled WGS sequence"/>
</dbReference>
<dbReference type="OrthoDB" id="5797458at2759"/>
<dbReference type="eggNOG" id="ENOG502TISD">
    <property type="taxonomic scope" value="Eukaryota"/>
</dbReference>
<reference evidence="2" key="1">
    <citation type="submission" date="2011-07" db="EMBL/GenBank/DDBJ databases">
        <authorList>
            <consortium name="Caenorhabditis brenneri Sequencing and Analysis Consortium"/>
            <person name="Wilson R.K."/>
        </authorList>
    </citation>
    <scope>NUCLEOTIDE SEQUENCE [LARGE SCALE GENOMIC DNA]</scope>
    <source>
        <strain evidence="2">PB2801</strain>
    </source>
</reference>
<dbReference type="InParanoid" id="G0NI13"/>
<protein>
    <submittedName>
        <fullName evidence="1">Uncharacterized protein</fullName>
    </submittedName>
</protein>